<keyword evidence="2" id="KW-0328">Glycosyltransferase</keyword>
<dbReference type="SUPFAM" id="SSF53448">
    <property type="entry name" value="Nucleotide-diphospho-sugar transferases"/>
    <property type="match status" value="1"/>
</dbReference>
<feature type="transmembrane region" description="Helical" evidence="5">
    <location>
        <begin position="427"/>
        <end position="450"/>
    </location>
</feature>
<dbReference type="Proteomes" id="UP001178507">
    <property type="component" value="Unassembled WGS sequence"/>
</dbReference>
<feature type="chain" id="PRO_5041381724" evidence="6">
    <location>
        <begin position="31"/>
        <end position="804"/>
    </location>
</feature>
<feature type="transmembrane region" description="Helical" evidence="5">
    <location>
        <begin position="685"/>
        <end position="704"/>
    </location>
</feature>
<dbReference type="Gene3D" id="3.90.550.10">
    <property type="entry name" value="Spore Coat Polysaccharide Biosynthesis Protein SpsA, Chain A"/>
    <property type="match status" value="1"/>
</dbReference>
<keyword evidence="5" id="KW-0812">Transmembrane</keyword>
<keyword evidence="5" id="KW-0472">Membrane</keyword>
<dbReference type="EMBL" id="CAUJNA010003466">
    <property type="protein sequence ID" value="CAJ1402759.1"/>
    <property type="molecule type" value="Genomic_DNA"/>
</dbReference>
<dbReference type="InterPro" id="IPR050748">
    <property type="entry name" value="Glycosyltrans_8_dom-fam"/>
</dbReference>
<evidence type="ECO:0000313" key="8">
    <source>
        <dbReference type="Proteomes" id="UP001178507"/>
    </source>
</evidence>
<keyword evidence="5" id="KW-1133">Transmembrane helix</keyword>
<keyword evidence="8" id="KW-1185">Reference proteome</keyword>
<feature type="transmembrane region" description="Helical" evidence="5">
    <location>
        <begin position="655"/>
        <end position="673"/>
    </location>
</feature>
<dbReference type="Gene3D" id="1.20.1250.20">
    <property type="entry name" value="MFS general substrate transporter like domains"/>
    <property type="match status" value="1"/>
</dbReference>
<dbReference type="PANTHER" id="PTHR13778">
    <property type="entry name" value="GLYCOSYLTRANSFERASE 8 DOMAIN-CONTAINING PROTEIN"/>
    <property type="match status" value="1"/>
</dbReference>
<evidence type="ECO:0000256" key="2">
    <source>
        <dbReference type="ARBA" id="ARBA00022676"/>
    </source>
</evidence>
<feature type="transmembrane region" description="Helical" evidence="5">
    <location>
        <begin position="462"/>
        <end position="484"/>
    </location>
</feature>
<keyword evidence="6" id="KW-0732">Signal</keyword>
<comment type="similarity">
    <text evidence="1">Belongs to the glycosyltransferase 8 family.</text>
</comment>
<proteinExistence type="inferred from homology"/>
<name>A0AA36JCV3_9DINO</name>
<dbReference type="GO" id="GO:0046872">
    <property type="term" value="F:metal ion binding"/>
    <property type="evidence" value="ECO:0007669"/>
    <property type="project" value="UniProtKB-KW"/>
</dbReference>
<comment type="caution">
    <text evidence="7">The sequence shown here is derived from an EMBL/GenBank/DDBJ whole genome shotgun (WGS) entry which is preliminary data.</text>
</comment>
<feature type="signal peptide" evidence="6">
    <location>
        <begin position="1"/>
        <end position="30"/>
    </location>
</feature>
<dbReference type="PANTHER" id="PTHR13778:SF47">
    <property type="entry name" value="LIPOPOLYSACCHARIDE 1,3-GALACTOSYLTRANSFERASE"/>
    <property type="match status" value="1"/>
</dbReference>
<protein>
    <submittedName>
        <fullName evidence="7">Uncharacterized protein</fullName>
    </submittedName>
</protein>
<accession>A0AA36JCV3</accession>
<feature type="transmembrane region" description="Helical" evidence="5">
    <location>
        <begin position="710"/>
        <end position="732"/>
    </location>
</feature>
<feature type="transmembrane region" description="Helical" evidence="5">
    <location>
        <begin position="538"/>
        <end position="558"/>
    </location>
</feature>
<evidence type="ECO:0000256" key="4">
    <source>
        <dbReference type="ARBA" id="ARBA00022723"/>
    </source>
</evidence>
<dbReference type="InterPro" id="IPR036259">
    <property type="entry name" value="MFS_trans_sf"/>
</dbReference>
<gene>
    <name evidence="7" type="ORF">EVOR1521_LOCUS25571</name>
</gene>
<keyword evidence="4" id="KW-0479">Metal-binding</keyword>
<evidence type="ECO:0000256" key="1">
    <source>
        <dbReference type="ARBA" id="ARBA00006351"/>
    </source>
</evidence>
<reference evidence="7" key="1">
    <citation type="submission" date="2023-08" db="EMBL/GenBank/DDBJ databases">
        <authorList>
            <person name="Chen Y."/>
            <person name="Shah S."/>
            <person name="Dougan E. K."/>
            <person name="Thang M."/>
            <person name="Chan C."/>
        </authorList>
    </citation>
    <scope>NUCLEOTIDE SEQUENCE</scope>
</reference>
<dbReference type="InterPro" id="IPR002495">
    <property type="entry name" value="Glyco_trans_8"/>
</dbReference>
<evidence type="ECO:0000256" key="3">
    <source>
        <dbReference type="ARBA" id="ARBA00022679"/>
    </source>
</evidence>
<dbReference type="GO" id="GO:0005794">
    <property type="term" value="C:Golgi apparatus"/>
    <property type="evidence" value="ECO:0007669"/>
    <property type="project" value="TreeGrafter"/>
</dbReference>
<dbReference type="Pfam" id="PF01501">
    <property type="entry name" value="Glyco_transf_8"/>
    <property type="match status" value="1"/>
</dbReference>
<keyword evidence="3" id="KW-0808">Transferase</keyword>
<feature type="transmembrane region" description="Helical" evidence="5">
    <location>
        <begin position="617"/>
        <end position="635"/>
    </location>
</feature>
<dbReference type="GO" id="GO:0016757">
    <property type="term" value="F:glycosyltransferase activity"/>
    <property type="evidence" value="ECO:0007669"/>
    <property type="project" value="UniProtKB-KW"/>
</dbReference>
<feature type="transmembrane region" description="Helical" evidence="5">
    <location>
        <begin position="490"/>
        <end position="508"/>
    </location>
</feature>
<sequence length="804" mass="87792">MTTLSAKSTFMRGLPKLAFALLVLLPNAQAVRDSLVNRIAPTIHVFYAADESSINGLCGSIHSLLVTCSQPQRLVVDVVVKKVSFPIFQERFGMQGKSLSAVSTLGAVIQLHPLEDANISELFQHQTSSTKSIEKYVRFFIDTWLPHEIVVYLDTDVVVQSDVLVLGDQLAASGKTMAFVERVPHVAVGENFHADNASDADLAKLAVSRSTLIAAERATEYNAGVLVLSTSRWTSLRYMDNVKRWLHINVALRGKLLRGFEQTLLMLSMEVWREPATRDFIVVESEWNVEVHHQLTIDQHFLAHQAKILHFNGDNKPWLPSEAEDPLSIELFQPHLKNCHLLFQKEEGLGREQPRVPLMAAVALLVALALLVLWNILPTWNRIMSPSESALHVNLMICFQGFMNYSSVVLCAYPLCLALNLTNAASMSGLVIGVFMEASAVGMGVGWKILNVYPDTLRWRLKTCLVAGLFCQLLGALALCQVALAVRSGQIYDGLVVTLLTARIIQGFGHGLNDQFMKCCIVKLAPASARSRHSLKKFVANTLGIGCGPIITAVAFFLSHDDMDIASSQGAQITIVTGQWQVIMTLSALLGTVILYPSLEDMPEYCKVNNAAAGQQITVLVASIFMDALRGFMVSGVEAASCLLLQDHFSWRHDSVGLVIGLTFCLVVPGYMLHKRYAEWFGDVAWIRIYTCLAMLATVMLGTATQPTGIIAADCVIFPSVYLAGALNMGLLNNNVFPDGSMFDANNVMLINGIISNGIGRFAGPVFSRSLIAQLGQKAYASCQAFAMGSVLAASSMLEAPVTL</sequence>
<evidence type="ECO:0000313" key="7">
    <source>
        <dbReference type="EMBL" id="CAJ1402759.1"/>
    </source>
</evidence>
<dbReference type="InterPro" id="IPR029044">
    <property type="entry name" value="Nucleotide-diphossugar_trans"/>
</dbReference>
<evidence type="ECO:0000256" key="5">
    <source>
        <dbReference type="SAM" id="Phobius"/>
    </source>
</evidence>
<feature type="transmembrane region" description="Helical" evidence="5">
    <location>
        <begin position="578"/>
        <end position="596"/>
    </location>
</feature>
<evidence type="ECO:0000256" key="6">
    <source>
        <dbReference type="SAM" id="SignalP"/>
    </source>
</evidence>
<dbReference type="SUPFAM" id="SSF103473">
    <property type="entry name" value="MFS general substrate transporter"/>
    <property type="match status" value="1"/>
</dbReference>
<organism evidence="7 8">
    <name type="scientific">Effrenium voratum</name>
    <dbReference type="NCBI Taxonomy" id="2562239"/>
    <lineage>
        <taxon>Eukaryota</taxon>
        <taxon>Sar</taxon>
        <taxon>Alveolata</taxon>
        <taxon>Dinophyceae</taxon>
        <taxon>Suessiales</taxon>
        <taxon>Symbiodiniaceae</taxon>
        <taxon>Effrenium</taxon>
    </lineage>
</organism>
<feature type="transmembrane region" description="Helical" evidence="5">
    <location>
        <begin position="358"/>
        <end position="377"/>
    </location>
</feature>
<dbReference type="AlphaFoldDB" id="A0AA36JCV3"/>
<feature type="transmembrane region" description="Helical" evidence="5">
    <location>
        <begin position="389"/>
        <end position="415"/>
    </location>
</feature>